<reference evidence="5 6" key="1">
    <citation type="submission" date="2023-06" db="EMBL/GenBank/DDBJ databases">
        <title>Microbacterium sp. nov., isolated from a waste landfill.</title>
        <authorList>
            <person name="Wen W."/>
        </authorList>
    </citation>
    <scope>NUCLEOTIDE SEQUENCE [LARGE SCALE GENOMIC DNA]</scope>
    <source>
        <strain evidence="5 6">ASV49</strain>
    </source>
</reference>
<dbReference type="SUPFAM" id="SSF48008">
    <property type="entry name" value="GntR ligand-binding domain-like"/>
    <property type="match status" value="1"/>
</dbReference>
<dbReference type="Pfam" id="PF07729">
    <property type="entry name" value="FCD"/>
    <property type="match status" value="1"/>
</dbReference>
<dbReference type="Proteomes" id="UP001235064">
    <property type="component" value="Unassembled WGS sequence"/>
</dbReference>
<dbReference type="PANTHER" id="PTHR43537">
    <property type="entry name" value="TRANSCRIPTIONAL REGULATOR, GNTR FAMILY"/>
    <property type="match status" value="1"/>
</dbReference>
<proteinExistence type="predicted"/>
<dbReference type="RefSeq" id="WP_286289537.1">
    <property type="nucleotide sequence ID" value="NZ_JASXSZ010000004.1"/>
</dbReference>
<dbReference type="SMART" id="SM00895">
    <property type="entry name" value="FCD"/>
    <property type="match status" value="1"/>
</dbReference>
<keyword evidence="6" id="KW-1185">Reference proteome</keyword>
<dbReference type="PANTHER" id="PTHR43537:SF24">
    <property type="entry name" value="GLUCONATE OPERON TRANSCRIPTIONAL REPRESSOR"/>
    <property type="match status" value="1"/>
</dbReference>
<dbReference type="PROSITE" id="PS50949">
    <property type="entry name" value="HTH_GNTR"/>
    <property type="match status" value="1"/>
</dbReference>
<dbReference type="Pfam" id="PF00392">
    <property type="entry name" value="GntR"/>
    <property type="match status" value="1"/>
</dbReference>
<evidence type="ECO:0000313" key="5">
    <source>
        <dbReference type="EMBL" id="MDL9980589.1"/>
    </source>
</evidence>
<dbReference type="InterPro" id="IPR011711">
    <property type="entry name" value="GntR_C"/>
</dbReference>
<dbReference type="InterPro" id="IPR036390">
    <property type="entry name" value="WH_DNA-bd_sf"/>
</dbReference>
<evidence type="ECO:0000256" key="2">
    <source>
        <dbReference type="ARBA" id="ARBA00023125"/>
    </source>
</evidence>
<dbReference type="InterPro" id="IPR036388">
    <property type="entry name" value="WH-like_DNA-bd_sf"/>
</dbReference>
<evidence type="ECO:0000256" key="1">
    <source>
        <dbReference type="ARBA" id="ARBA00023015"/>
    </source>
</evidence>
<dbReference type="InterPro" id="IPR000524">
    <property type="entry name" value="Tscrpt_reg_HTH_GntR"/>
</dbReference>
<feature type="domain" description="HTH gntR-type" evidence="4">
    <location>
        <begin position="12"/>
        <end position="79"/>
    </location>
</feature>
<keyword evidence="3" id="KW-0804">Transcription</keyword>
<sequence>MSEIAAAVDEAPSLVDIGLEYIRDRIVSGEYPPGTRLKERDLVDRIGISRVPVREALRSLATEGFVTLSPRRGAVVTPLELQDLDEIFEVREALEVFECTLAAQKARPDEVARLLATVDEAEAAIAAGDHERVVDANQRFHAVLVEMSHNDVLARMLEPMRNRLNWLLRQNDDNLQLCREHRGIADAIAAGDARKVRRLAAAHVNTSKKIATEWLFGARAR</sequence>
<dbReference type="InterPro" id="IPR008920">
    <property type="entry name" value="TF_FadR/GntR_C"/>
</dbReference>
<dbReference type="Gene3D" id="1.10.10.10">
    <property type="entry name" value="Winged helix-like DNA-binding domain superfamily/Winged helix DNA-binding domain"/>
    <property type="match status" value="1"/>
</dbReference>
<dbReference type="PRINTS" id="PR00035">
    <property type="entry name" value="HTHGNTR"/>
</dbReference>
<evidence type="ECO:0000259" key="4">
    <source>
        <dbReference type="PROSITE" id="PS50949"/>
    </source>
</evidence>
<organism evidence="5 6">
    <name type="scientific">Microbacterium candidum</name>
    <dbReference type="NCBI Taxonomy" id="3041922"/>
    <lineage>
        <taxon>Bacteria</taxon>
        <taxon>Bacillati</taxon>
        <taxon>Actinomycetota</taxon>
        <taxon>Actinomycetes</taxon>
        <taxon>Micrococcales</taxon>
        <taxon>Microbacteriaceae</taxon>
        <taxon>Microbacterium</taxon>
    </lineage>
</organism>
<evidence type="ECO:0000256" key="3">
    <source>
        <dbReference type="ARBA" id="ARBA00023163"/>
    </source>
</evidence>
<keyword evidence="2" id="KW-0238">DNA-binding</keyword>
<accession>A0ABT7N1L6</accession>
<dbReference type="SMART" id="SM00345">
    <property type="entry name" value="HTH_GNTR"/>
    <property type="match status" value="1"/>
</dbReference>
<evidence type="ECO:0000313" key="6">
    <source>
        <dbReference type="Proteomes" id="UP001235064"/>
    </source>
</evidence>
<gene>
    <name evidence="5" type="ORF">QSV35_14695</name>
</gene>
<protein>
    <submittedName>
        <fullName evidence="5">GntR family transcriptional regulator</fullName>
    </submittedName>
</protein>
<comment type="caution">
    <text evidence="5">The sequence shown here is derived from an EMBL/GenBank/DDBJ whole genome shotgun (WGS) entry which is preliminary data.</text>
</comment>
<dbReference type="EMBL" id="JASXSZ010000004">
    <property type="protein sequence ID" value="MDL9980589.1"/>
    <property type="molecule type" value="Genomic_DNA"/>
</dbReference>
<keyword evidence="1" id="KW-0805">Transcription regulation</keyword>
<name>A0ABT7N1L6_9MICO</name>
<dbReference type="Gene3D" id="1.20.120.530">
    <property type="entry name" value="GntR ligand-binding domain-like"/>
    <property type="match status" value="1"/>
</dbReference>
<dbReference type="CDD" id="cd07377">
    <property type="entry name" value="WHTH_GntR"/>
    <property type="match status" value="1"/>
</dbReference>
<dbReference type="SUPFAM" id="SSF46785">
    <property type="entry name" value="Winged helix' DNA-binding domain"/>
    <property type="match status" value="1"/>
</dbReference>